<name>A0A4Y2QCC7_ARAVE</name>
<evidence type="ECO:0000313" key="2">
    <source>
        <dbReference type="Proteomes" id="UP000499080"/>
    </source>
</evidence>
<evidence type="ECO:0008006" key="3">
    <source>
        <dbReference type="Google" id="ProtNLM"/>
    </source>
</evidence>
<dbReference type="AlphaFoldDB" id="A0A4Y2QCC7"/>
<sequence length="83" mass="9757">MDYKTGSAFLIKKEDTMKYEWMSKLRPLNTVFQAELLAIGEAYLWATKSNQHVKIRSAESRASIQSLQLTQRALLRKEQKKFY</sequence>
<accession>A0A4Y2QCC7</accession>
<evidence type="ECO:0000313" key="1">
    <source>
        <dbReference type="EMBL" id="GBN60882.1"/>
    </source>
</evidence>
<proteinExistence type="predicted"/>
<protein>
    <recommendedName>
        <fullName evidence="3">RNase H type-1 domain-containing protein</fullName>
    </recommendedName>
</protein>
<keyword evidence="2" id="KW-1185">Reference proteome</keyword>
<dbReference type="OrthoDB" id="6515318at2759"/>
<organism evidence="1 2">
    <name type="scientific">Araneus ventricosus</name>
    <name type="common">Orbweaver spider</name>
    <name type="synonym">Epeira ventricosa</name>
    <dbReference type="NCBI Taxonomy" id="182803"/>
    <lineage>
        <taxon>Eukaryota</taxon>
        <taxon>Metazoa</taxon>
        <taxon>Ecdysozoa</taxon>
        <taxon>Arthropoda</taxon>
        <taxon>Chelicerata</taxon>
        <taxon>Arachnida</taxon>
        <taxon>Araneae</taxon>
        <taxon>Araneomorphae</taxon>
        <taxon>Entelegynae</taxon>
        <taxon>Araneoidea</taxon>
        <taxon>Araneidae</taxon>
        <taxon>Araneus</taxon>
    </lineage>
</organism>
<reference evidence="1 2" key="1">
    <citation type="journal article" date="2019" name="Sci. Rep.">
        <title>Orb-weaving spider Araneus ventricosus genome elucidates the spidroin gene catalogue.</title>
        <authorList>
            <person name="Kono N."/>
            <person name="Nakamura H."/>
            <person name="Ohtoshi R."/>
            <person name="Moran D.A.P."/>
            <person name="Shinohara A."/>
            <person name="Yoshida Y."/>
            <person name="Fujiwara M."/>
            <person name="Mori M."/>
            <person name="Tomita M."/>
            <person name="Arakawa K."/>
        </authorList>
    </citation>
    <scope>NUCLEOTIDE SEQUENCE [LARGE SCALE GENOMIC DNA]</scope>
</reference>
<comment type="caution">
    <text evidence="1">The sequence shown here is derived from an EMBL/GenBank/DDBJ whole genome shotgun (WGS) entry which is preliminary data.</text>
</comment>
<dbReference type="Proteomes" id="UP000499080">
    <property type="component" value="Unassembled WGS sequence"/>
</dbReference>
<gene>
    <name evidence="1" type="ORF">AVEN_255787_1</name>
</gene>
<dbReference type="EMBL" id="BGPR01013483">
    <property type="protein sequence ID" value="GBN60882.1"/>
    <property type="molecule type" value="Genomic_DNA"/>
</dbReference>